<dbReference type="PANTHER" id="PTHR16453">
    <property type="entry name" value="WD40 DOMAIN-CONTAINING PROTEIN MIO FAMILY MEMBER"/>
    <property type="match status" value="1"/>
</dbReference>
<dbReference type="AlphaFoldDB" id="A0A7J7JXD5"/>
<protein>
    <submittedName>
        <fullName evidence="6">MIOS</fullName>
    </submittedName>
</protein>
<dbReference type="GO" id="GO:0005737">
    <property type="term" value="C:cytoplasm"/>
    <property type="evidence" value="ECO:0007669"/>
    <property type="project" value="TreeGrafter"/>
</dbReference>
<dbReference type="GO" id="GO:0034198">
    <property type="term" value="P:cellular response to amino acid starvation"/>
    <property type="evidence" value="ECO:0007669"/>
    <property type="project" value="TreeGrafter"/>
</dbReference>
<evidence type="ECO:0000256" key="3">
    <source>
        <dbReference type="ARBA" id="ARBA00022737"/>
    </source>
</evidence>
<dbReference type="Gene3D" id="2.130.10.10">
    <property type="entry name" value="YVTN repeat-like/Quinoprotein amine dehydrogenase"/>
    <property type="match status" value="1"/>
</dbReference>
<dbReference type="InterPro" id="IPR036322">
    <property type="entry name" value="WD40_repeat_dom_sf"/>
</dbReference>
<evidence type="ECO:0000256" key="2">
    <source>
        <dbReference type="ARBA" id="ARBA00022574"/>
    </source>
</evidence>
<dbReference type="Pfam" id="PF21719">
    <property type="entry name" value="MIOS_a-sol"/>
    <property type="match status" value="1"/>
</dbReference>
<evidence type="ECO:0000259" key="4">
    <source>
        <dbReference type="Pfam" id="PF17034"/>
    </source>
</evidence>
<dbReference type="InterPro" id="IPR001680">
    <property type="entry name" value="WD40_rpt"/>
</dbReference>
<comment type="similarity">
    <text evidence="1">Belongs to the WD repeat mio family.</text>
</comment>
<organism evidence="6 7">
    <name type="scientific">Bugula neritina</name>
    <name type="common">Brown bryozoan</name>
    <name type="synonym">Sertularia neritina</name>
    <dbReference type="NCBI Taxonomy" id="10212"/>
    <lineage>
        <taxon>Eukaryota</taxon>
        <taxon>Metazoa</taxon>
        <taxon>Spiralia</taxon>
        <taxon>Lophotrochozoa</taxon>
        <taxon>Bryozoa</taxon>
        <taxon>Gymnolaemata</taxon>
        <taxon>Cheilostomatida</taxon>
        <taxon>Flustrina</taxon>
        <taxon>Buguloidea</taxon>
        <taxon>Bugulidae</taxon>
        <taxon>Bugula</taxon>
    </lineage>
</organism>
<dbReference type="InterPro" id="IPR049092">
    <property type="entry name" value="MIOS_a-sol"/>
</dbReference>
<keyword evidence="7" id="KW-1185">Reference proteome</keyword>
<dbReference type="Proteomes" id="UP000593567">
    <property type="component" value="Unassembled WGS sequence"/>
</dbReference>
<evidence type="ECO:0000313" key="6">
    <source>
        <dbReference type="EMBL" id="KAF6031069.1"/>
    </source>
</evidence>
<dbReference type="OrthoDB" id="341486at2759"/>
<dbReference type="EMBL" id="VXIV02001640">
    <property type="protein sequence ID" value="KAF6031069.1"/>
    <property type="molecule type" value="Genomic_DNA"/>
</dbReference>
<evidence type="ECO:0000256" key="1">
    <source>
        <dbReference type="ARBA" id="ARBA00009713"/>
    </source>
</evidence>
<dbReference type="CDD" id="cd16691">
    <property type="entry name" value="mRING-H2-C3H3C2_Mio"/>
    <property type="match status" value="1"/>
</dbReference>
<dbReference type="InterPro" id="IPR015943">
    <property type="entry name" value="WD40/YVTN_repeat-like_dom_sf"/>
</dbReference>
<dbReference type="SMART" id="SM00320">
    <property type="entry name" value="WD40"/>
    <property type="match status" value="4"/>
</dbReference>
<dbReference type="Pfam" id="PF21720">
    <property type="entry name" value="MIOS_WD40"/>
    <property type="match status" value="1"/>
</dbReference>
<evidence type="ECO:0000259" key="5">
    <source>
        <dbReference type="Pfam" id="PF21719"/>
    </source>
</evidence>
<reference evidence="6" key="1">
    <citation type="submission" date="2020-06" db="EMBL/GenBank/DDBJ databases">
        <title>Draft genome of Bugula neritina, a colonial animal packing powerful symbionts and potential medicines.</title>
        <authorList>
            <person name="Rayko M."/>
        </authorList>
    </citation>
    <scope>NUCLEOTIDE SEQUENCE [LARGE SCALE GENOMIC DNA]</scope>
    <source>
        <strain evidence="6">Kwan_BN1</strain>
    </source>
</reference>
<dbReference type="PANTHER" id="PTHR16453:SF9">
    <property type="entry name" value="GATOR COMPLEX PROTEIN MIOS"/>
    <property type="match status" value="1"/>
</dbReference>
<gene>
    <name evidence="6" type="ORF">EB796_010617</name>
</gene>
<accession>A0A7J7JXD5</accession>
<keyword evidence="2" id="KW-0853">WD repeat</keyword>
<name>A0A7J7JXD5_BUGNE</name>
<feature type="domain" description="GATOR2 complex protein MIO zinc-ribbon like" evidence="4">
    <location>
        <begin position="754"/>
        <end position="891"/>
    </location>
</feature>
<feature type="domain" description="MIOS-like alpha-solenoid" evidence="5">
    <location>
        <begin position="378"/>
        <end position="638"/>
    </location>
</feature>
<evidence type="ECO:0000313" key="7">
    <source>
        <dbReference type="Proteomes" id="UP000593567"/>
    </source>
</evidence>
<keyword evidence="3" id="KW-0677">Repeat</keyword>
<comment type="caution">
    <text evidence="6">The sequence shown here is derived from an EMBL/GenBank/DDBJ whole genome shotgun (WGS) entry which is preliminary data.</text>
</comment>
<sequence>MLSSSSRLDLFWSPSKRDNYIVFGSDITLYKVDKYDRHNSNIDQQGLLSEDTYAKYLSHAESQYPKCMSWYPKADRDYLVAVGHVNGRVSLTSLDQKKNDELIGKEFAPRHSRQCWCVAWNSESSPTTMLAAGLDKYRTDTSLLIWDINRKGSEGSGSELGKVVREYGSSEATYSLAWTSANHIITGMNKYLRVIDLRQDKDKFANTTQTKAVYGICIDPQWEQKGIASYLENQVYIWDLRKFDKPAHSLPLQKSSIVKLAWCPKRLGLLACLCKDSNAIRVFDLQHLSNVDYEQPFSERPVESPSGEPLASFDWHPVDQNRLLTITMTGSVSDIKLFERITIDMNPCESGTQQLCFSQVKQFGLYNFDNKDDISSIMRQRALSQYGLHAIHEEIISPVHAHRPEAQLWSWARHLTTLLETDEKFSRTAVASDIAADGQSEPLTRFVGAKHITEKLESKPVVVKWDGVGGENLPPLTHYYSVEREKCLKICKWPCRPHGEGHRLSFSRSMDGLDRQDQVTAVVSSLEKEGCFEKATAISLFHGRIDDALNILNRGAEYASTHGLGSGINLSIVAMALAGINTANNALWLSKCRELYNKIDNPYLRATFAFLTCGTNYKQIISKSDISIADKVAFACLFLPDNELKAYFKDLENEVIESGDLSGVLVTGLDYAGVDLLQTYIDNTGDIQTAALILIRSFPSRIQNDERVENWIEQYRCLLDKWKLWVLRAKFDIFHKRFLEGPSKSALSQVYLSCHFCNKSIMPLQINNHRRLYSGGGYGPRNSVTVKKTVCSECSKPLPRCALCLKHMGTASGLLGNRAESFSISPRSAEESGDRDVNRSKKSSDASPCAEFSNWFTWCQSCHHGGHSLHIEDWFKRNIECPVSACACKCASLDSVPAVLQQSTLVTN</sequence>
<dbReference type="SUPFAM" id="SSF50978">
    <property type="entry name" value="WD40 repeat-like"/>
    <property type="match status" value="1"/>
</dbReference>
<dbReference type="InterPro" id="IPR031488">
    <property type="entry name" value="Zn_ribbon_mio"/>
</dbReference>
<dbReference type="GO" id="GO:1904263">
    <property type="term" value="P:positive regulation of TORC1 signaling"/>
    <property type="evidence" value="ECO:0007669"/>
    <property type="project" value="TreeGrafter"/>
</dbReference>
<dbReference type="InterPro" id="IPR037593">
    <property type="entry name" value="MIOS/Sea4"/>
</dbReference>
<dbReference type="Pfam" id="PF17034">
    <property type="entry name" value="zinc_ribbon_16"/>
    <property type="match status" value="1"/>
</dbReference>
<proteinExistence type="inferred from homology"/>